<evidence type="ECO:0000313" key="3">
    <source>
        <dbReference type="Proteomes" id="UP000317881"/>
    </source>
</evidence>
<keyword evidence="2" id="KW-0808">Transferase</keyword>
<accession>A0A4Y3VTE1</accession>
<dbReference type="Proteomes" id="UP000317881">
    <property type="component" value="Unassembled WGS sequence"/>
</dbReference>
<evidence type="ECO:0000313" key="2">
    <source>
        <dbReference type="EMBL" id="GEC09001.1"/>
    </source>
</evidence>
<proteinExistence type="predicted"/>
<dbReference type="AlphaFoldDB" id="A0A4Y3VTE1"/>
<comment type="caution">
    <text evidence="2">The sequence shown here is derived from an EMBL/GenBank/DDBJ whole genome shotgun (WGS) entry which is preliminary data.</text>
</comment>
<protein>
    <submittedName>
        <fullName evidence="2">N-acetyltransferase</fullName>
    </submittedName>
</protein>
<dbReference type="Pfam" id="PF13302">
    <property type="entry name" value="Acetyltransf_3"/>
    <property type="match status" value="1"/>
</dbReference>
<keyword evidence="3" id="KW-1185">Reference proteome</keyword>
<feature type="domain" description="N-acetyltransferase" evidence="1">
    <location>
        <begin position="21"/>
        <end position="174"/>
    </location>
</feature>
<reference evidence="2 3" key="1">
    <citation type="submission" date="2019-06" db="EMBL/GenBank/DDBJ databases">
        <title>Whole genome shotgun sequence of Streptomyces spinoverrucosus NBRC 14228.</title>
        <authorList>
            <person name="Hosoyama A."/>
            <person name="Uohara A."/>
            <person name="Ohji S."/>
            <person name="Ichikawa N."/>
        </authorList>
    </citation>
    <scope>NUCLEOTIDE SEQUENCE [LARGE SCALE GENOMIC DNA]</scope>
    <source>
        <strain evidence="2 3">NBRC 14228</strain>
    </source>
</reference>
<dbReference type="SUPFAM" id="SSF55729">
    <property type="entry name" value="Acyl-CoA N-acyltransferases (Nat)"/>
    <property type="match status" value="1"/>
</dbReference>
<dbReference type="EMBL" id="BJND01000062">
    <property type="protein sequence ID" value="GEC09001.1"/>
    <property type="molecule type" value="Genomic_DNA"/>
</dbReference>
<dbReference type="InterPro" id="IPR000182">
    <property type="entry name" value="GNAT_dom"/>
</dbReference>
<dbReference type="GO" id="GO:0016747">
    <property type="term" value="F:acyltransferase activity, transferring groups other than amino-acyl groups"/>
    <property type="evidence" value="ECO:0007669"/>
    <property type="project" value="InterPro"/>
</dbReference>
<name>A0A4Y3VTE1_9ACTN</name>
<dbReference type="InterPro" id="IPR016181">
    <property type="entry name" value="Acyl_CoA_acyltransferase"/>
</dbReference>
<dbReference type="Gene3D" id="3.40.630.30">
    <property type="match status" value="1"/>
</dbReference>
<sequence>MTLLPVPGPCALGRHTVHTERLLLYTPETQLDLLAAIAAGSDAEAQRWLGMRGEEVVADARLRETLLRMRPGDNDRKIRRELLVAFEPGTEAAELLVGVRRDNGRYAAALQLDHTTGQTGGWLAPHGRGQGLGAELFAAGALLGHSHFGMDTVHAGTEATNAACRGALLRAGFVPAEGPPTHTLRDGREIDSTWFRHGSGPVARCRAAGVAQSRV</sequence>
<organism evidence="2 3">
    <name type="scientific">Streptomyces spinoverrucosus</name>
    <dbReference type="NCBI Taxonomy" id="284043"/>
    <lineage>
        <taxon>Bacteria</taxon>
        <taxon>Bacillati</taxon>
        <taxon>Actinomycetota</taxon>
        <taxon>Actinomycetes</taxon>
        <taxon>Kitasatosporales</taxon>
        <taxon>Streptomycetaceae</taxon>
        <taxon>Streptomyces</taxon>
    </lineage>
</organism>
<dbReference type="RefSeq" id="WP_229865161.1">
    <property type="nucleotide sequence ID" value="NZ_BJND01000062.1"/>
</dbReference>
<gene>
    <name evidence="2" type="ORF">SSP24_66560</name>
</gene>
<evidence type="ECO:0000259" key="1">
    <source>
        <dbReference type="Pfam" id="PF13302"/>
    </source>
</evidence>